<dbReference type="EMBL" id="LOJF01000001">
    <property type="protein sequence ID" value="KUH58836.1"/>
    <property type="molecule type" value="Genomic_DNA"/>
</dbReference>
<reference evidence="2 3" key="1">
    <citation type="submission" date="2015-12" db="EMBL/GenBank/DDBJ databases">
        <title>Draft Genome Sequence of Olsenella scatoligenes SK9K4T; a Producer of 3-Methylindole- (skatole) and 4-Methylphenol- (p-cresol) Isolated from Pig Feces.</title>
        <authorList>
            <person name="Li X."/>
            <person name="Borg B."/>
            <person name="Canibe N."/>
        </authorList>
    </citation>
    <scope>NUCLEOTIDE SEQUENCE [LARGE SCALE GENOMIC DNA]</scope>
    <source>
        <strain evidence="2 3">SK9K4</strain>
    </source>
</reference>
<dbReference type="STRING" id="1299998.AUL39_00315"/>
<sequence length="101" mass="10406">MAEAKSKLAEWHGTAKKVSIGSLVASGVLGMVYASLLDKASRTLSDASASAITSYSLTSTYESAVTNAQAAMALFYIAVGVATIATLAWLASSLLIAYKEP</sequence>
<dbReference type="AlphaFoldDB" id="A0A100YW81"/>
<feature type="transmembrane region" description="Helical" evidence="1">
    <location>
        <begin position="20"/>
        <end position="37"/>
    </location>
</feature>
<gene>
    <name evidence="2" type="ORF">AUL39_00315</name>
</gene>
<name>A0A100YW81_TRASO</name>
<keyword evidence="3" id="KW-1185">Reference proteome</keyword>
<evidence type="ECO:0000313" key="3">
    <source>
        <dbReference type="Proteomes" id="UP000054078"/>
    </source>
</evidence>
<keyword evidence="1" id="KW-1133">Transmembrane helix</keyword>
<evidence type="ECO:0000256" key="1">
    <source>
        <dbReference type="SAM" id="Phobius"/>
    </source>
</evidence>
<protein>
    <submittedName>
        <fullName evidence="2">Uncharacterized protein</fullName>
    </submittedName>
</protein>
<proteinExistence type="predicted"/>
<evidence type="ECO:0000313" key="2">
    <source>
        <dbReference type="EMBL" id="KUH58836.1"/>
    </source>
</evidence>
<dbReference type="RefSeq" id="WP_059052498.1">
    <property type="nucleotide sequence ID" value="NZ_LOJF01000001.1"/>
</dbReference>
<keyword evidence="1" id="KW-0812">Transmembrane</keyword>
<comment type="caution">
    <text evidence="2">The sequence shown here is derived from an EMBL/GenBank/DDBJ whole genome shotgun (WGS) entry which is preliminary data.</text>
</comment>
<organism evidence="2 3">
    <name type="scientific">Tractidigestivibacter scatoligenes</name>
    <name type="common">Olsenella scatoligenes</name>
    <dbReference type="NCBI Taxonomy" id="1299998"/>
    <lineage>
        <taxon>Bacteria</taxon>
        <taxon>Bacillati</taxon>
        <taxon>Actinomycetota</taxon>
        <taxon>Coriobacteriia</taxon>
        <taxon>Coriobacteriales</taxon>
        <taxon>Atopobiaceae</taxon>
        <taxon>Tractidigestivibacter</taxon>
    </lineage>
</organism>
<keyword evidence="1" id="KW-0472">Membrane</keyword>
<dbReference type="Proteomes" id="UP000054078">
    <property type="component" value="Unassembled WGS sequence"/>
</dbReference>
<accession>A0A100YW81</accession>
<feature type="transmembrane region" description="Helical" evidence="1">
    <location>
        <begin position="73"/>
        <end position="98"/>
    </location>
</feature>